<dbReference type="GO" id="GO:0005886">
    <property type="term" value="C:plasma membrane"/>
    <property type="evidence" value="ECO:0007669"/>
    <property type="project" value="UniProtKB-SubCell"/>
</dbReference>
<feature type="domain" description="ABC transmembrane type-1" evidence="7">
    <location>
        <begin position="183"/>
        <end position="437"/>
    </location>
</feature>
<dbReference type="SUPFAM" id="SSF90123">
    <property type="entry name" value="ABC transporter transmembrane region"/>
    <property type="match status" value="1"/>
</dbReference>
<organism evidence="8">
    <name type="scientific">Tuwongella immobilis</name>
    <dbReference type="NCBI Taxonomy" id="692036"/>
    <lineage>
        <taxon>Bacteria</taxon>
        <taxon>Pseudomonadati</taxon>
        <taxon>Planctomycetota</taxon>
        <taxon>Planctomycetia</taxon>
        <taxon>Gemmatales</taxon>
        <taxon>Gemmataceae</taxon>
        <taxon>Tuwongella</taxon>
    </lineage>
</organism>
<dbReference type="GO" id="GO:0005524">
    <property type="term" value="F:ATP binding"/>
    <property type="evidence" value="ECO:0007669"/>
    <property type="project" value="InterPro"/>
</dbReference>
<evidence type="ECO:0000256" key="5">
    <source>
        <dbReference type="SAM" id="Phobius"/>
    </source>
</evidence>
<dbReference type="InterPro" id="IPR036640">
    <property type="entry name" value="ABC1_TM_sf"/>
</dbReference>
<dbReference type="RefSeq" id="WP_162657827.1">
    <property type="nucleotide sequence ID" value="NZ_LR593887.1"/>
</dbReference>
<dbReference type="PROSITE" id="PS50893">
    <property type="entry name" value="ABC_TRANSPORTER_2"/>
    <property type="match status" value="1"/>
</dbReference>
<dbReference type="Proteomes" id="UP000464378">
    <property type="component" value="Chromosome"/>
</dbReference>
<dbReference type="PROSITE" id="PS50929">
    <property type="entry name" value="ABC_TM1F"/>
    <property type="match status" value="1"/>
</dbReference>
<dbReference type="Gene3D" id="3.40.50.300">
    <property type="entry name" value="P-loop containing nucleotide triphosphate hydrolases"/>
    <property type="match status" value="1"/>
</dbReference>
<feature type="transmembrane region" description="Helical" evidence="5">
    <location>
        <begin position="190"/>
        <end position="212"/>
    </location>
</feature>
<dbReference type="PANTHER" id="PTHR24221:SF654">
    <property type="entry name" value="ATP-BINDING CASSETTE SUB-FAMILY B MEMBER 6"/>
    <property type="match status" value="1"/>
</dbReference>
<name>A0A6C2YM56_9BACT</name>
<dbReference type="Pfam" id="PF00664">
    <property type="entry name" value="ABC_membrane"/>
    <property type="match status" value="1"/>
</dbReference>
<feature type="transmembrane region" description="Helical" evidence="5">
    <location>
        <begin position="408"/>
        <end position="425"/>
    </location>
</feature>
<keyword evidence="2 5" id="KW-0812">Transmembrane</keyword>
<dbReference type="InterPro" id="IPR003439">
    <property type="entry name" value="ABC_transporter-like_ATP-bd"/>
</dbReference>
<sequence>MERTPFARARALLSQTPVASSLAITLSIASALLIIPLLVTLGLLLDLLQHHGRIPAWNDIRPSLQTTINTRWSELPVETRQKWLSRLPLTKATENRLLSADEPTPPLDGLELEVRWRAMVAHELESRVNSDAAQAFLPAEKDAKPQPNFGILATLIRLDHHLASRPIAAIAATIPGTWETSDSYDGSRRYLLRLFLTMMLLTLLLGVCMNLAETYASRASLDAVTRLRRMIYHHSYRVGTQAVHSNIGNEAIGLMTKHVGALQQALHAQLTTHWMNPILLISLAVMAFVIDPILAVIAVILAVLVVALGHWVERRFVEQSEDGRKSAGSCLSLLEESLGMMRLVKCYLMELFNQSRVERQLAEYARSDRRRLRGETNARPNLILIILLGSVVLLFLAGRFILAESISLTGLLLMFVVLACLNWPITGVVRRREEMPEVQNSAAVVFDYLDRRSETPQLYDAAFLPPMNQLLEFQNVTVREYGTGQLLLNDISFQIIAGKRVCIVGPDDAEKLAIAYSIPRLVDANQGMVRIDGKDVKGITLDSLRSQIGLVLSHQLTFNDSVGNNIGCGDPSYSLPQIIEAAKLAHAHQFIQKLPHGYETIIGEMGTSLKRGEQFRIALARAILRDPAILIIEELPEGFDDLTRALIDDTLRRVMPGRTVLFLAHRRAFIKHAETVILVHKGRVDAVGDHRSLLETNALYRTLIAMELNDLAEPA</sequence>
<dbReference type="InterPro" id="IPR039421">
    <property type="entry name" value="Type_1_exporter"/>
</dbReference>
<evidence type="ECO:0008006" key="10">
    <source>
        <dbReference type="Google" id="ProtNLM"/>
    </source>
</evidence>
<evidence type="ECO:0000259" key="6">
    <source>
        <dbReference type="PROSITE" id="PS50893"/>
    </source>
</evidence>
<dbReference type="AlphaFoldDB" id="A0A6C2YM56"/>
<dbReference type="InterPro" id="IPR011527">
    <property type="entry name" value="ABC1_TM_dom"/>
</dbReference>
<evidence type="ECO:0000256" key="3">
    <source>
        <dbReference type="ARBA" id="ARBA00022989"/>
    </source>
</evidence>
<dbReference type="KEGG" id="tim:GMBLW1_12820"/>
<comment type="subcellular location">
    <subcellularLocation>
        <location evidence="1">Cell membrane</location>
        <topology evidence="1">Multi-pass membrane protein</topology>
    </subcellularLocation>
</comment>
<dbReference type="PANTHER" id="PTHR24221">
    <property type="entry name" value="ATP-BINDING CASSETTE SUB-FAMILY B"/>
    <property type="match status" value="1"/>
</dbReference>
<dbReference type="Gene3D" id="1.20.1560.10">
    <property type="entry name" value="ABC transporter type 1, transmembrane domain"/>
    <property type="match status" value="1"/>
</dbReference>
<dbReference type="GO" id="GO:0140359">
    <property type="term" value="F:ABC-type transporter activity"/>
    <property type="evidence" value="ECO:0007669"/>
    <property type="project" value="InterPro"/>
</dbReference>
<evidence type="ECO:0000256" key="1">
    <source>
        <dbReference type="ARBA" id="ARBA00004651"/>
    </source>
</evidence>
<feature type="domain" description="ABC transporter" evidence="6">
    <location>
        <begin position="471"/>
        <end position="706"/>
    </location>
</feature>
<proteinExistence type="predicted"/>
<keyword evidence="4 5" id="KW-0472">Membrane</keyword>
<evidence type="ECO:0000313" key="9">
    <source>
        <dbReference type="Proteomes" id="UP000464378"/>
    </source>
</evidence>
<dbReference type="EMBL" id="LR586016">
    <property type="protein sequence ID" value="VIP02678.1"/>
    <property type="molecule type" value="Genomic_DNA"/>
</dbReference>
<dbReference type="Pfam" id="PF00005">
    <property type="entry name" value="ABC_tran"/>
    <property type="match status" value="1"/>
</dbReference>
<evidence type="ECO:0000259" key="7">
    <source>
        <dbReference type="PROSITE" id="PS50929"/>
    </source>
</evidence>
<protein>
    <recommendedName>
        <fullName evidence="10">ABC transporter domain-containing protein</fullName>
    </recommendedName>
</protein>
<reference evidence="8" key="1">
    <citation type="submission" date="2019-04" db="EMBL/GenBank/DDBJ databases">
        <authorList>
            <consortium name="Science for Life Laboratories"/>
        </authorList>
    </citation>
    <scope>NUCLEOTIDE SEQUENCE</scope>
    <source>
        <strain evidence="8">MBLW1</strain>
    </source>
</reference>
<feature type="transmembrane region" description="Helical" evidence="5">
    <location>
        <begin position="381"/>
        <end position="402"/>
    </location>
</feature>
<keyword evidence="9" id="KW-1185">Reference proteome</keyword>
<feature type="transmembrane region" description="Helical" evidence="5">
    <location>
        <begin position="278"/>
        <end position="308"/>
    </location>
</feature>
<evidence type="ECO:0000256" key="4">
    <source>
        <dbReference type="ARBA" id="ARBA00023136"/>
    </source>
</evidence>
<accession>A0A6C2YM56</accession>
<evidence type="ECO:0000313" key="8">
    <source>
        <dbReference type="EMBL" id="VIP02678.1"/>
    </source>
</evidence>
<keyword evidence="3 5" id="KW-1133">Transmembrane helix</keyword>
<dbReference type="EMBL" id="LR593887">
    <property type="protein sequence ID" value="VTS02123.1"/>
    <property type="molecule type" value="Genomic_DNA"/>
</dbReference>
<feature type="transmembrane region" description="Helical" evidence="5">
    <location>
        <begin position="20"/>
        <end position="45"/>
    </location>
</feature>
<dbReference type="SUPFAM" id="SSF52540">
    <property type="entry name" value="P-loop containing nucleoside triphosphate hydrolases"/>
    <property type="match status" value="1"/>
</dbReference>
<gene>
    <name evidence="8" type="ORF">GMBLW1_12820</name>
</gene>
<evidence type="ECO:0000256" key="2">
    <source>
        <dbReference type="ARBA" id="ARBA00022692"/>
    </source>
</evidence>
<dbReference type="GO" id="GO:0016887">
    <property type="term" value="F:ATP hydrolysis activity"/>
    <property type="evidence" value="ECO:0007669"/>
    <property type="project" value="InterPro"/>
</dbReference>
<dbReference type="InterPro" id="IPR027417">
    <property type="entry name" value="P-loop_NTPase"/>
</dbReference>
<dbReference type="InParanoid" id="A0A6C2YM56"/>